<evidence type="ECO:0000256" key="3">
    <source>
        <dbReference type="SAM" id="SignalP"/>
    </source>
</evidence>
<feature type="chain" id="PRO_5046637345" evidence="3">
    <location>
        <begin position="23"/>
        <end position="2182"/>
    </location>
</feature>
<dbReference type="Gene3D" id="2.40.10.500">
    <property type="match status" value="2"/>
</dbReference>
<evidence type="ECO:0000256" key="2">
    <source>
        <dbReference type="PROSITE-ProRule" id="PRU00504"/>
    </source>
</evidence>
<gene>
    <name evidence="4" type="ORF">ACFSYC_08470</name>
</gene>
<feature type="signal peptide" evidence="3">
    <location>
        <begin position="1"/>
        <end position="22"/>
    </location>
</feature>
<dbReference type="Proteomes" id="UP001597601">
    <property type="component" value="Unassembled WGS sequence"/>
</dbReference>
<dbReference type="InterPro" id="IPR000033">
    <property type="entry name" value="LDLR_classB_rpt"/>
</dbReference>
<dbReference type="InterPro" id="IPR001258">
    <property type="entry name" value="NHL_repeat"/>
</dbReference>
<sequence length="2182" mass="223180">MKKLIKPFLTVIALLCGNNLFAQVPILTYNTPQTLGVGYTTLPSSPTNTGGAIPATNYSAVSTLVSSGLNNPRAIAYDGTGNYYVADYGSNKILKVTAAGVLSVFAGSGTAAVTNGTGTGASFSGPSGIVYLGGNLYVTDYGGHTIRRIVVSSALVSTIAGASGITGTTNNATGTTARFNQPYGITTDNTNLYVTEFASHTIRKIVATAPYAVTLLAGSAGLPAETNGTGAAARFTQPTGIFYDGTNLFVADYTGNTIRKVTTAGVVTTIVSTGLNLPVDITADKAGNLLIADAGSHTIKTCTNTGASFLTLAGSGAATEADGVGTAAQFNTPFCLTNDASGNILIGDYISASSTIRKMTLTGYTISPALPTGLTLDSSTGIISGTPIATLAATNYTVKGYNSSGNSTGTNNINLTIVEPPSIIGYGGTGSPYLLSLNKAVTLTPVNTGGAVPATVYSTVSLFAGSATGVTGTTAGGAGTTARYNNPTGISVAGNTLNYVTDKGNHVIRKLVGTTTGTQTTYAGTMSSPGMSNTTLGTFRSPAGVTSDAYGNLYIADSANHAVRKINASPFAVSTLAGNGASGSTDAAGLSASFNGPRGIAIDAAGDLYVADRLNNKIRKVTAAGVVTTFAGSGALGSTDATGTAASFNAPVGVAVDAAGNVYVADRGSRKIRKITPAGVVTTIAGSGTAGAADGVGVAATFTAPNGIAIDRGGNLYVSDGGNATSNRIRMIDPSGTVGTIAGSATSGLANGVGTAATFKAPAGLSVDPVSGNIFIADAGNNQIRKIIGTGYFITPTLPTGLTFSSTTGIISGTPTTVTAAATYTITAFNVAGSSSIQISIETDNTEPNISYVSPVTYATSSAITSPTLDNTGSPVSATFGYSATSTQPLTGGIFSGPRRGAVDASGNIYVANFTGNTISKFTADGVLISNSYGTGAPALNNPAGIVFDSNNNMFVVNGAAATVYKYDASGAYQSTTTIPAGGTTTGICIDGSNNLYVTSTNGATYRVFKITSGGTVSSYVTTTTNLNNPVDISIDATGQLYVLNSGSGAIYKYAAVTPGAGTSFATGLTGSLALRVDAINSYLYVSDLTNTRILVYNTSGGASIATINSVTNCRGLFLDGKGSIYASDFTNNVVKKYTPTGTFFLNKALPSGLVLSKTTGAITGPTNATVATAADYTVTAWNSYGGGSAIINIAVLNAKTWSSTSSTSWSTAANWTGGVPGAADLAVIGSTATNLVVPSISAAGTTSVGSIQFLNTANTAPGITVASGSTLAVNGDITFQSTKATNLQANITGAGTITANNIIVTNSFSAVSYSITLASTVANLTLSGDLTLNSLFPTSGNLDDADFSLGGTGILTVKNIITNNVNAGNTPVFSVGNNTTLNLMGASALSGLSATGTNTLTIGTGTTIGYTGSNNQDVYVDLAIPRSTLTSGISYANIAFGGSGIKTPLGDITNNLNISGNINNTLTSNATDTFLDLTNTNVNFTGGTQALAAGAGTGTTLYNTTVSGGGTKTMSGTGTGIFTLASSSKLTLSGSSTLASGNVFTLASDATGSGTIPTIPSGSKITGTVTAQRFVTGGGSLLYRGYRLFSSPVSDITSAGAAPYPYYNLAYLTSAAGSNTATTGVAGGGFDVVGNPTIYLYREDVIPSNLSFNSGNYRAITKIDSSAKYILKTVDAAAFKMPAGAGFLFFNRGNNTTNPGTPPQDNVLKPSGYLNQGQIIVKNWVTNTDGLSFNSANVGDARYDIQGFNLVGNPYPSSIDWNKAYSGTMSTGIYAPDTDQTIYILNPLTKNYDAYINTSSTGGVGQNGITNIIPQGQGFFVRATANTAQLVFNEDAKVTDQPDILLLNNAIARKSSRLRLQLVKDTLNKDETILQFDNNAHTAYIKNEDAPYLKGSGVVGLSNMASNKIALAINQLPFPNQSQSISLNVRVNTSGAYQLKLNEILNIPNVYEVWLMDKFKNDSLDLRKYAVYSFNTTTDTASYGANRFKLVIRPNNTQAGHLVSFTGNIENKQVRLHWTAENEGELTTYILQRSTDNGITFSTLDSLTSIGIGTYDDLDPYPVTGINKYRLKQIDLLGNVTYSEVLTFVFTPSNPNPTGNVLVYPNPVKHLLVVAIKPFNNKSATYNIVITSNMGIVTKKITTNNPIWLQEVSGLLPGTYFVTVTNKSDGILVGRTSFIKI</sequence>
<dbReference type="EMBL" id="JBHUON010000008">
    <property type="protein sequence ID" value="MFD2864717.1"/>
    <property type="molecule type" value="Genomic_DNA"/>
</dbReference>
<keyword evidence="5" id="KW-1185">Reference proteome</keyword>
<dbReference type="CDD" id="cd05819">
    <property type="entry name" value="NHL"/>
    <property type="match status" value="1"/>
</dbReference>
<dbReference type="SMART" id="SM00135">
    <property type="entry name" value="LY"/>
    <property type="match status" value="6"/>
</dbReference>
<dbReference type="PANTHER" id="PTHR13833">
    <property type="match status" value="1"/>
</dbReference>
<name>A0ABW5XNT3_9SPHI</name>
<dbReference type="Gene3D" id="2.120.10.30">
    <property type="entry name" value="TolB, C-terminal domain"/>
    <property type="match status" value="7"/>
</dbReference>
<dbReference type="SUPFAM" id="SSF101898">
    <property type="entry name" value="NHL repeat"/>
    <property type="match status" value="2"/>
</dbReference>
<proteinExistence type="predicted"/>
<keyword evidence="3" id="KW-0732">Signal</keyword>
<comment type="caution">
    <text evidence="4">The sequence shown here is derived from an EMBL/GenBank/DDBJ whole genome shotgun (WGS) entry which is preliminary data.</text>
</comment>
<evidence type="ECO:0000313" key="5">
    <source>
        <dbReference type="Proteomes" id="UP001597601"/>
    </source>
</evidence>
<dbReference type="InterPro" id="IPR015919">
    <property type="entry name" value="Cadherin-like_sf"/>
</dbReference>
<reference evidence="5" key="1">
    <citation type="journal article" date="2019" name="Int. J. Syst. Evol. Microbiol.">
        <title>The Global Catalogue of Microorganisms (GCM) 10K type strain sequencing project: providing services to taxonomists for standard genome sequencing and annotation.</title>
        <authorList>
            <consortium name="The Broad Institute Genomics Platform"/>
            <consortium name="The Broad Institute Genome Sequencing Center for Infectious Disease"/>
            <person name="Wu L."/>
            <person name="Ma J."/>
        </authorList>
    </citation>
    <scope>NUCLEOTIDE SEQUENCE [LARGE SCALE GENOMIC DNA]</scope>
    <source>
        <strain evidence="5">KCTC 52232</strain>
    </source>
</reference>
<dbReference type="InterPro" id="IPR011042">
    <property type="entry name" value="6-blade_b-propeller_TolB-like"/>
</dbReference>
<accession>A0ABW5XNT3</accession>
<evidence type="ECO:0000313" key="4">
    <source>
        <dbReference type="EMBL" id="MFD2864717.1"/>
    </source>
</evidence>
<keyword evidence="1" id="KW-0677">Repeat</keyword>
<dbReference type="SUPFAM" id="SSF49313">
    <property type="entry name" value="Cadherin-like"/>
    <property type="match status" value="1"/>
</dbReference>
<dbReference type="Pfam" id="PF05345">
    <property type="entry name" value="He_PIG"/>
    <property type="match status" value="3"/>
</dbReference>
<protein>
    <submittedName>
        <fullName evidence="4">Ig domain-containing protein</fullName>
    </submittedName>
</protein>
<dbReference type="PANTHER" id="PTHR13833:SF71">
    <property type="entry name" value="NHL DOMAIN-CONTAINING PROTEIN"/>
    <property type="match status" value="1"/>
</dbReference>
<evidence type="ECO:0000256" key="1">
    <source>
        <dbReference type="ARBA" id="ARBA00022737"/>
    </source>
</evidence>
<dbReference type="SUPFAM" id="SSF63825">
    <property type="entry name" value="YWTD domain"/>
    <property type="match status" value="1"/>
</dbReference>
<organism evidence="4 5">
    <name type="scientific">Mucilaginibacter antarcticus</name>
    <dbReference type="NCBI Taxonomy" id="1855725"/>
    <lineage>
        <taxon>Bacteria</taxon>
        <taxon>Pseudomonadati</taxon>
        <taxon>Bacteroidota</taxon>
        <taxon>Sphingobacteriia</taxon>
        <taxon>Sphingobacteriales</taxon>
        <taxon>Sphingobacteriaceae</taxon>
        <taxon>Mucilaginibacter</taxon>
    </lineage>
</organism>
<feature type="repeat" description="NHL" evidence="2">
    <location>
        <begin position="648"/>
        <end position="678"/>
    </location>
</feature>
<dbReference type="SUPFAM" id="SSF63829">
    <property type="entry name" value="Calcium-dependent phosphotriesterase"/>
    <property type="match status" value="1"/>
</dbReference>
<dbReference type="RefSeq" id="WP_377125693.1">
    <property type="nucleotide sequence ID" value="NZ_JBHUON010000008.1"/>
</dbReference>
<dbReference type="Pfam" id="PF01436">
    <property type="entry name" value="NHL"/>
    <property type="match status" value="1"/>
</dbReference>
<dbReference type="PROSITE" id="PS51125">
    <property type="entry name" value="NHL"/>
    <property type="match status" value="1"/>
</dbReference>